<comment type="caution">
    <text evidence="9">The sequence shown here is derived from an EMBL/GenBank/DDBJ whole genome shotgun (WGS) entry which is preliminary data.</text>
</comment>
<keyword evidence="10" id="KW-1185">Reference proteome</keyword>
<accession>A0A267EEB0</accession>
<proteinExistence type="inferred from homology"/>
<organism evidence="9 10">
    <name type="scientific">Macrostomum lignano</name>
    <dbReference type="NCBI Taxonomy" id="282301"/>
    <lineage>
        <taxon>Eukaryota</taxon>
        <taxon>Metazoa</taxon>
        <taxon>Spiralia</taxon>
        <taxon>Lophotrochozoa</taxon>
        <taxon>Platyhelminthes</taxon>
        <taxon>Rhabditophora</taxon>
        <taxon>Macrostomorpha</taxon>
        <taxon>Macrostomida</taxon>
        <taxon>Macrostomidae</taxon>
        <taxon>Macrostomum</taxon>
    </lineage>
</organism>
<protein>
    <recommendedName>
        <fullName evidence="11">Poly [ADP-ribose] polymerase</fullName>
    </recommendedName>
</protein>
<dbReference type="Pfam" id="PF00644">
    <property type="entry name" value="PARP"/>
    <property type="match status" value="1"/>
</dbReference>
<dbReference type="GO" id="GO:0003950">
    <property type="term" value="F:NAD+ poly-ADP-ribosyltransferase activity"/>
    <property type="evidence" value="ECO:0007669"/>
    <property type="project" value="InterPro"/>
</dbReference>
<dbReference type="PANTHER" id="PTHR21328">
    <property type="entry name" value="POLY ADP-RIBOSE POLYMERASE FAMILY, MEMBER PARP"/>
    <property type="match status" value="1"/>
</dbReference>
<reference evidence="9 10" key="1">
    <citation type="submission" date="2017-06" db="EMBL/GenBank/DDBJ databases">
        <title>A platform for efficient transgenesis in Macrostomum lignano, a flatworm model organism for stem cell research.</title>
        <authorList>
            <person name="Berezikov E."/>
        </authorList>
    </citation>
    <scope>NUCLEOTIDE SEQUENCE [LARGE SCALE GENOMIC DNA]</scope>
    <source>
        <strain evidence="9">DV1</strain>
        <tissue evidence="9">Whole organism</tissue>
    </source>
</reference>
<evidence type="ECO:0000256" key="2">
    <source>
        <dbReference type="ARBA" id="ARBA00022679"/>
    </source>
</evidence>
<keyword evidence="3" id="KW-0548">Nucleotidyltransferase</keyword>
<feature type="non-terminal residue" evidence="9">
    <location>
        <position position="1"/>
    </location>
</feature>
<sequence length="396" mass="43987">SAKKAMQSTANESDRSKEQLINRREDVIVKLALLNCAVRSYRFETAAKPFPPQFRTAQSDDSKDIEALRRLLSRICRQLVDFLSLDDGSAAGSLRNWLSTGLTYTLERRLPLSDAFSDIQCRVLNLDSLNRPEQPQQHQPSLVYKVYYNDKIKRRFSELKSGRNTFFGYHGSRADNLHSILSNGLCAHLSYGRQPLYGEGVYLSTDVGVALAFASSGTAQPLSDRLQCVVVAEVIDQPDLVKRRRRRCHSNRADDSNEVDDLPNEYYVVSSSELVIVRYVLLFSSIEPSRLLTISASNNRHTTRTTSSRRGYLNRLINDNRAWIGAIVYLLLLLILPRLHAWLSACLAGGVSQDEAELEAALQSAAEASTSSTSGDSTSASGGDEAFGWGVTWGAD</sequence>
<evidence type="ECO:0000259" key="7">
    <source>
        <dbReference type="Pfam" id="PF00644"/>
    </source>
</evidence>
<dbReference type="SUPFAM" id="SSF56399">
    <property type="entry name" value="ADP-ribosylation"/>
    <property type="match status" value="1"/>
</dbReference>
<dbReference type="STRING" id="282301.A0A267EEB0"/>
<evidence type="ECO:0000256" key="3">
    <source>
        <dbReference type="ARBA" id="ARBA00022695"/>
    </source>
</evidence>
<feature type="region of interest" description="Disordered" evidence="6">
    <location>
        <begin position="367"/>
        <end position="396"/>
    </location>
</feature>
<feature type="domain" description="PARP16 N-terminal" evidence="8">
    <location>
        <begin position="29"/>
        <end position="75"/>
    </location>
</feature>
<keyword evidence="1" id="KW-0328">Glycosyltransferase</keyword>
<keyword evidence="2" id="KW-0808">Transferase</keyword>
<dbReference type="InterPro" id="IPR041400">
    <property type="entry name" value="PARP16_N"/>
</dbReference>
<dbReference type="EMBL" id="NIVC01002235">
    <property type="protein sequence ID" value="PAA59746.1"/>
    <property type="molecule type" value="Genomic_DNA"/>
</dbReference>
<evidence type="ECO:0000313" key="10">
    <source>
        <dbReference type="Proteomes" id="UP000215902"/>
    </source>
</evidence>
<keyword evidence="4" id="KW-0520">NAD</keyword>
<dbReference type="OrthoDB" id="19501at2759"/>
<dbReference type="Pfam" id="PF18084">
    <property type="entry name" value="ARTD15_N"/>
    <property type="match status" value="1"/>
</dbReference>
<gene>
    <name evidence="9" type="ORF">BOX15_Mlig012396g1</name>
</gene>
<feature type="domain" description="PARP catalytic" evidence="7">
    <location>
        <begin position="130"/>
        <end position="221"/>
    </location>
</feature>
<evidence type="ECO:0000256" key="4">
    <source>
        <dbReference type="ARBA" id="ARBA00023027"/>
    </source>
</evidence>
<comment type="similarity">
    <text evidence="5">Belongs to the ARTD/PARP family.</text>
</comment>
<dbReference type="InterPro" id="IPR051838">
    <property type="entry name" value="ARTD_PARP"/>
</dbReference>
<dbReference type="GO" id="GO:0016779">
    <property type="term" value="F:nucleotidyltransferase activity"/>
    <property type="evidence" value="ECO:0007669"/>
    <property type="project" value="UniProtKB-KW"/>
</dbReference>
<feature type="compositionally biased region" description="Low complexity" evidence="6">
    <location>
        <begin position="367"/>
        <end position="386"/>
    </location>
</feature>
<evidence type="ECO:0000313" key="9">
    <source>
        <dbReference type="EMBL" id="PAA59746.1"/>
    </source>
</evidence>
<evidence type="ECO:0008006" key="11">
    <source>
        <dbReference type="Google" id="ProtNLM"/>
    </source>
</evidence>
<evidence type="ECO:0000256" key="5">
    <source>
        <dbReference type="ARBA" id="ARBA00024347"/>
    </source>
</evidence>
<dbReference type="AlphaFoldDB" id="A0A267EEB0"/>
<dbReference type="InterPro" id="IPR012317">
    <property type="entry name" value="Poly(ADP-ribose)pol_cat_dom"/>
</dbReference>
<evidence type="ECO:0000259" key="8">
    <source>
        <dbReference type="Pfam" id="PF18084"/>
    </source>
</evidence>
<evidence type="ECO:0000256" key="1">
    <source>
        <dbReference type="ARBA" id="ARBA00022676"/>
    </source>
</evidence>
<dbReference type="Proteomes" id="UP000215902">
    <property type="component" value="Unassembled WGS sequence"/>
</dbReference>
<evidence type="ECO:0000256" key="6">
    <source>
        <dbReference type="SAM" id="MobiDB-lite"/>
    </source>
</evidence>
<name>A0A267EEB0_9PLAT</name>
<dbReference type="Gene3D" id="3.90.228.10">
    <property type="match status" value="1"/>
</dbReference>